<feature type="modified residue" description="4-aspartylphosphate" evidence="1">
    <location>
        <position position="63"/>
    </location>
</feature>
<name>R7ZMS5_9BACT</name>
<keyword evidence="4" id="KW-1185">Reference proteome</keyword>
<dbReference type="Gene3D" id="3.40.50.2300">
    <property type="match status" value="1"/>
</dbReference>
<protein>
    <submittedName>
        <fullName evidence="3">Response regulator receiver</fullName>
    </submittedName>
</protein>
<gene>
    <name evidence="3" type="ORF">ADIS_4086</name>
</gene>
<dbReference type="RefSeq" id="WP_010856213.1">
    <property type="nucleotide sequence ID" value="NZ_AQHR01000107.1"/>
</dbReference>
<sequence>MRGLEILLVEDNEGDIYLIQEAMEGLSVPVKLAIKKDGQQAMDYLLESVERDPKSLPDLILLDINLPKKNGHEVLQFIKQNDKLRHLPVIMLTTSSSPEDVLTAYQHYASSYVTKSSHEQDLSGVMALLEDFWVNLAKLPSRR</sequence>
<dbReference type="GO" id="GO:0000160">
    <property type="term" value="P:phosphorelay signal transduction system"/>
    <property type="evidence" value="ECO:0007669"/>
    <property type="project" value="InterPro"/>
</dbReference>
<dbReference type="PROSITE" id="PS50110">
    <property type="entry name" value="RESPONSE_REGULATORY"/>
    <property type="match status" value="1"/>
</dbReference>
<feature type="domain" description="Response regulatory" evidence="2">
    <location>
        <begin position="5"/>
        <end position="130"/>
    </location>
</feature>
<evidence type="ECO:0000313" key="3">
    <source>
        <dbReference type="EMBL" id="EON75382.1"/>
    </source>
</evidence>
<dbReference type="SUPFAM" id="SSF52172">
    <property type="entry name" value="CheY-like"/>
    <property type="match status" value="1"/>
</dbReference>
<dbReference type="SMART" id="SM00448">
    <property type="entry name" value="REC"/>
    <property type="match status" value="1"/>
</dbReference>
<evidence type="ECO:0000313" key="4">
    <source>
        <dbReference type="Proteomes" id="UP000013909"/>
    </source>
</evidence>
<dbReference type="STRING" id="1232681.ADIS_4086"/>
<dbReference type="EMBL" id="AQHR01000107">
    <property type="protein sequence ID" value="EON75382.1"/>
    <property type="molecule type" value="Genomic_DNA"/>
</dbReference>
<proteinExistence type="predicted"/>
<dbReference type="InterPro" id="IPR052893">
    <property type="entry name" value="TCS_response_regulator"/>
</dbReference>
<reference evidence="3 4" key="1">
    <citation type="submission" date="2013-02" db="EMBL/GenBank/DDBJ databases">
        <title>A novel strain isolated from Lonar lake, Maharashtra, India.</title>
        <authorList>
            <person name="Singh A."/>
        </authorList>
    </citation>
    <scope>NUCLEOTIDE SEQUENCE [LARGE SCALE GENOMIC DNA]</scope>
    <source>
        <strain evidence="3 4">AK24</strain>
    </source>
</reference>
<evidence type="ECO:0000256" key="1">
    <source>
        <dbReference type="PROSITE-ProRule" id="PRU00169"/>
    </source>
</evidence>
<accession>R7ZMS5</accession>
<dbReference type="InterPro" id="IPR001789">
    <property type="entry name" value="Sig_transdc_resp-reg_receiver"/>
</dbReference>
<dbReference type="CDD" id="cd17557">
    <property type="entry name" value="REC_Rcp-like"/>
    <property type="match status" value="1"/>
</dbReference>
<dbReference type="Proteomes" id="UP000013909">
    <property type="component" value="Unassembled WGS sequence"/>
</dbReference>
<dbReference type="OrthoDB" id="7631574at2"/>
<dbReference type="PATRIC" id="fig|1288963.3.peg.4081"/>
<dbReference type="InterPro" id="IPR011006">
    <property type="entry name" value="CheY-like_superfamily"/>
</dbReference>
<dbReference type="AlphaFoldDB" id="R7ZMS5"/>
<comment type="caution">
    <text evidence="3">The sequence shown here is derived from an EMBL/GenBank/DDBJ whole genome shotgun (WGS) entry which is preliminary data.</text>
</comment>
<organism evidence="3 4">
    <name type="scientific">Lunatimonas lonarensis</name>
    <dbReference type="NCBI Taxonomy" id="1232681"/>
    <lineage>
        <taxon>Bacteria</taxon>
        <taxon>Pseudomonadati</taxon>
        <taxon>Bacteroidota</taxon>
        <taxon>Cytophagia</taxon>
        <taxon>Cytophagales</taxon>
        <taxon>Cyclobacteriaceae</taxon>
    </lineage>
</organism>
<keyword evidence="1" id="KW-0597">Phosphoprotein</keyword>
<dbReference type="PANTHER" id="PTHR44520">
    <property type="entry name" value="RESPONSE REGULATOR RCP1-RELATED"/>
    <property type="match status" value="1"/>
</dbReference>
<evidence type="ECO:0000259" key="2">
    <source>
        <dbReference type="PROSITE" id="PS50110"/>
    </source>
</evidence>
<dbReference type="Pfam" id="PF00072">
    <property type="entry name" value="Response_reg"/>
    <property type="match status" value="1"/>
</dbReference>
<dbReference type="PANTHER" id="PTHR44520:SF2">
    <property type="entry name" value="RESPONSE REGULATOR RCP1"/>
    <property type="match status" value="1"/>
</dbReference>